<dbReference type="Pfam" id="PF07983">
    <property type="entry name" value="X8"/>
    <property type="match status" value="1"/>
</dbReference>
<comment type="function">
    <text evidence="10">Splits internally a 1,3-beta-glucan molecule and transfers the newly generated reducing end (the donor) to the non-reducing end of another 1,3-beta-glucan molecule (the acceptor) forming a 1,3-beta linkage, resulting in the elongation of 1,3-beta-glucan chains in the cell wall.</text>
</comment>
<feature type="region of interest" description="Disordered" evidence="11">
    <location>
        <begin position="154"/>
        <end position="182"/>
    </location>
</feature>
<organism evidence="13 14">
    <name type="scientific">Coemansia guatemalensis</name>
    <dbReference type="NCBI Taxonomy" id="2761395"/>
    <lineage>
        <taxon>Eukaryota</taxon>
        <taxon>Fungi</taxon>
        <taxon>Fungi incertae sedis</taxon>
        <taxon>Zoopagomycota</taxon>
        <taxon>Kickxellomycotina</taxon>
        <taxon>Kickxellomycetes</taxon>
        <taxon>Kickxellales</taxon>
        <taxon>Kickxellaceae</taxon>
        <taxon>Coemansia</taxon>
    </lineage>
</organism>
<keyword evidence="14" id="KW-1185">Reference proteome</keyword>
<dbReference type="GO" id="GO:0005886">
    <property type="term" value="C:plasma membrane"/>
    <property type="evidence" value="ECO:0007669"/>
    <property type="project" value="UniProtKB-SubCell"/>
</dbReference>
<dbReference type="Gene3D" id="1.20.58.1040">
    <property type="match status" value="1"/>
</dbReference>
<dbReference type="PANTHER" id="PTHR31468">
    <property type="entry name" value="1,3-BETA-GLUCANOSYLTRANSFERASE GAS1"/>
    <property type="match status" value="1"/>
</dbReference>
<dbReference type="OrthoDB" id="421038at2759"/>
<evidence type="ECO:0000259" key="12">
    <source>
        <dbReference type="SMART" id="SM00768"/>
    </source>
</evidence>
<feature type="compositionally biased region" description="Basic and acidic residues" evidence="11">
    <location>
        <begin position="155"/>
        <end position="168"/>
    </location>
</feature>
<dbReference type="PANTHER" id="PTHR31468:SF2">
    <property type="entry name" value="1,3-BETA-GLUCANOSYLTRANSFERASE GAS1"/>
    <property type="match status" value="1"/>
</dbReference>
<evidence type="ECO:0000256" key="10">
    <source>
        <dbReference type="RuleBase" id="RU361209"/>
    </source>
</evidence>
<evidence type="ECO:0000313" key="13">
    <source>
        <dbReference type="EMBL" id="KAJ2794703.1"/>
    </source>
</evidence>
<feature type="compositionally biased region" description="Acidic residues" evidence="11">
    <location>
        <begin position="311"/>
        <end position="321"/>
    </location>
</feature>
<keyword evidence="9 10" id="KW-0449">Lipoprotein</keyword>
<dbReference type="GO" id="GO:0042124">
    <property type="term" value="F:1,3-beta-glucanosyltransferase activity"/>
    <property type="evidence" value="ECO:0007669"/>
    <property type="project" value="TreeGrafter"/>
</dbReference>
<comment type="caution">
    <text evidence="13">The sequence shown here is derived from an EMBL/GenBank/DDBJ whole genome shotgun (WGS) entry which is preliminary data.</text>
</comment>
<evidence type="ECO:0000256" key="5">
    <source>
        <dbReference type="ARBA" id="ARBA00022729"/>
    </source>
</evidence>
<evidence type="ECO:0000256" key="3">
    <source>
        <dbReference type="ARBA" id="ARBA00007528"/>
    </source>
</evidence>
<dbReference type="SUPFAM" id="SSF51445">
    <property type="entry name" value="(Trans)glycosidases"/>
    <property type="match status" value="1"/>
</dbReference>
<keyword evidence="7" id="KW-1015">Disulfide bond</keyword>
<keyword evidence="10" id="KW-0808">Transferase</keyword>
<dbReference type="GO" id="GO:0098552">
    <property type="term" value="C:side of membrane"/>
    <property type="evidence" value="ECO:0007669"/>
    <property type="project" value="UniProtKB-KW"/>
</dbReference>
<gene>
    <name evidence="13" type="primary">gel4_2</name>
    <name evidence="13" type="ORF">H4R20_006136</name>
</gene>
<comment type="subcellular location">
    <subcellularLocation>
        <location evidence="1">Cell envelope</location>
    </subcellularLocation>
    <subcellularLocation>
        <location evidence="10">Cell membrane</location>
        <topology evidence="10">Lipid-anchor</topology>
        <topology evidence="10">GPI-anchor</topology>
    </subcellularLocation>
    <subcellularLocation>
        <location evidence="2">Membrane</location>
        <topology evidence="2">Lipid-anchor</topology>
        <topology evidence="2">GPI-anchor</topology>
    </subcellularLocation>
</comment>
<keyword evidence="5" id="KW-0732">Signal</keyword>
<dbReference type="EMBL" id="JANBUO010002441">
    <property type="protein sequence ID" value="KAJ2794703.1"/>
    <property type="molecule type" value="Genomic_DNA"/>
</dbReference>
<keyword evidence="6 10" id="KW-0472">Membrane</keyword>
<evidence type="ECO:0000313" key="14">
    <source>
        <dbReference type="Proteomes" id="UP001140094"/>
    </source>
</evidence>
<dbReference type="SMART" id="SM00768">
    <property type="entry name" value="X8"/>
    <property type="match status" value="1"/>
</dbReference>
<comment type="similarity">
    <text evidence="3 10">Belongs to the glycosyl hydrolase 72 family.</text>
</comment>
<evidence type="ECO:0000256" key="11">
    <source>
        <dbReference type="SAM" id="MobiDB-lite"/>
    </source>
</evidence>
<evidence type="ECO:0000256" key="2">
    <source>
        <dbReference type="ARBA" id="ARBA00004589"/>
    </source>
</evidence>
<evidence type="ECO:0000256" key="4">
    <source>
        <dbReference type="ARBA" id="ARBA00022622"/>
    </source>
</evidence>
<dbReference type="Gene3D" id="3.20.20.80">
    <property type="entry name" value="Glycosidases"/>
    <property type="match status" value="1"/>
</dbReference>
<dbReference type="InterPro" id="IPR004886">
    <property type="entry name" value="Glucanosyltransferase"/>
</dbReference>
<dbReference type="InterPro" id="IPR012946">
    <property type="entry name" value="X8"/>
</dbReference>
<reference evidence="13" key="1">
    <citation type="submission" date="2022-07" db="EMBL/GenBank/DDBJ databases">
        <title>Phylogenomic reconstructions and comparative analyses of Kickxellomycotina fungi.</title>
        <authorList>
            <person name="Reynolds N.K."/>
            <person name="Stajich J.E."/>
            <person name="Barry K."/>
            <person name="Grigoriev I.V."/>
            <person name="Crous P."/>
            <person name="Smith M.E."/>
        </authorList>
    </citation>
    <scope>NUCLEOTIDE SEQUENCE</scope>
    <source>
        <strain evidence="13">NRRL 1565</strain>
    </source>
</reference>
<accession>A0A9W8HWI4</accession>
<dbReference type="InterPro" id="IPR017853">
    <property type="entry name" value="GH"/>
</dbReference>
<sequence length="352" mass="38009">MKAYLKTKKLTTPVGYADNDDPKIRMNLINYFNCGDEETRADFYGINTYRWCGDKSDFESSGYSDITKNMTDYTIPSLLTEYGCNLVRPRTFSELKSLYGSDMADTFSGGIMYEFTEEDNEYGIVKVSYGDSKAEKNDDYDNLKDALKAASPKGVKMDDYKPGGKDSECPEASSDWKVAPRSLSPTPSADRCQCMMDSLGCTFKNDNLTASEGKAVGTIIGDICGQTSCDEISYDTTKGEYGDFVACDAHQRAAWAINKSFEDQRGAKCSAGDIDVKTVDSPKQSDVSECVARQDDNGNDGTSAGASNKDADDDEDSDASDGDNTSAASALAVRFPTTVVAGVVAALLACLA</sequence>
<evidence type="ECO:0000256" key="8">
    <source>
        <dbReference type="ARBA" id="ARBA00023180"/>
    </source>
</evidence>
<keyword evidence="8" id="KW-0325">Glycoprotein</keyword>
<evidence type="ECO:0000256" key="9">
    <source>
        <dbReference type="ARBA" id="ARBA00023288"/>
    </source>
</evidence>
<evidence type="ECO:0000256" key="1">
    <source>
        <dbReference type="ARBA" id="ARBA00004196"/>
    </source>
</evidence>
<name>A0A9W8HWI4_9FUNG</name>
<evidence type="ECO:0000256" key="7">
    <source>
        <dbReference type="ARBA" id="ARBA00023157"/>
    </source>
</evidence>
<dbReference type="GO" id="GO:0031505">
    <property type="term" value="P:fungal-type cell wall organization"/>
    <property type="evidence" value="ECO:0007669"/>
    <property type="project" value="TreeGrafter"/>
</dbReference>
<dbReference type="Pfam" id="PF03198">
    <property type="entry name" value="Glyco_hydro_72"/>
    <property type="match status" value="1"/>
</dbReference>
<dbReference type="GO" id="GO:0071970">
    <property type="term" value="P:fungal-type cell wall (1-&gt;3)-beta-D-glucan biosynthetic process"/>
    <property type="evidence" value="ECO:0007669"/>
    <property type="project" value="TreeGrafter"/>
</dbReference>
<proteinExistence type="inferred from homology"/>
<dbReference type="EC" id="2.4.1.-" evidence="10"/>
<feature type="domain" description="X8" evidence="12">
    <location>
        <begin position="199"/>
        <end position="292"/>
    </location>
</feature>
<keyword evidence="4 10" id="KW-0336">GPI-anchor</keyword>
<protein>
    <recommendedName>
        <fullName evidence="10">1,3-beta-glucanosyltransferase</fullName>
        <ecNumber evidence="10">2.4.1.-</ecNumber>
    </recommendedName>
</protein>
<dbReference type="Proteomes" id="UP001140094">
    <property type="component" value="Unassembled WGS sequence"/>
</dbReference>
<dbReference type="AlphaFoldDB" id="A0A9W8HWI4"/>
<feature type="region of interest" description="Disordered" evidence="11">
    <location>
        <begin position="279"/>
        <end position="326"/>
    </location>
</feature>
<evidence type="ECO:0000256" key="6">
    <source>
        <dbReference type="ARBA" id="ARBA00023136"/>
    </source>
</evidence>